<comment type="subcellular location">
    <subcellularLocation>
        <location evidence="2">Cell envelope</location>
    </subcellularLocation>
</comment>
<dbReference type="PANTHER" id="PTHR42958">
    <property type="entry name" value="HYDROGENASE-2 LARGE CHAIN"/>
    <property type="match status" value="1"/>
</dbReference>
<keyword evidence="8" id="KW-0460">Magnesium</keyword>
<dbReference type="EMBL" id="UPPP01000068">
    <property type="protein sequence ID" value="VBB06809.1"/>
    <property type="molecule type" value="Genomic_DNA"/>
</dbReference>
<reference evidence="10 11" key="1">
    <citation type="submission" date="2018-06" db="EMBL/GenBank/DDBJ databases">
        <authorList>
            <person name="Strepis N."/>
        </authorList>
    </citation>
    <scope>NUCLEOTIDE SEQUENCE [LARGE SCALE GENOMIC DNA]</scope>
    <source>
        <strain evidence="10">LUCI</strain>
    </source>
</reference>
<feature type="binding site" evidence="8">
    <location>
        <position position="65"/>
    </location>
    <ligand>
        <name>Fe cation</name>
        <dbReference type="ChEBI" id="CHEBI:24875"/>
    </ligand>
</feature>
<keyword evidence="8" id="KW-0408">Iron</keyword>
<protein>
    <submittedName>
        <fullName evidence="10">Nickel-dependent hydrogenases large subunit signature 2</fullName>
    </submittedName>
</protein>
<feature type="binding site" evidence="8">
    <location>
        <position position="608"/>
    </location>
    <ligand>
        <name>Fe cation</name>
        <dbReference type="ChEBI" id="CHEBI:24875"/>
    </ligand>
</feature>
<feature type="binding site" evidence="8">
    <location>
        <position position="605"/>
    </location>
    <ligand>
        <name>Ni(2+)</name>
        <dbReference type="ChEBI" id="CHEBI:49786"/>
    </ligand>
</feature>
<evidence type="ECO:0000256" key="6">
    <source>
        <dbReference type="ARBA" id="ARBA00022723"/>
    </source>
</evidence>
<dbReference type="OrthoDB" id="9761717at2"/>
<dbReference type="GO" id="GO:0030313">
    <property type="term" value="C:cell envelope"/>
    <property type="evidence" value="ECO:0007669"/>
    <property type="project" value="UniProtKB-SubCell"/>
</dbReference>
<organism evidence="10 11">
    <name type="scientific">Lucifera butyrica</name>
    <dbReference type="NCBI Taxonomy" id="1351585"/>
    <lineage>
        <taxon>Bacteria</taxon>
        <taxon>Bacillati</taxon>
        <taxon>Bacillota</taxon>
        <taxon>Negativicutes</taxon>
        <taxon>Veillonellales</taxon>
        <taxon>Veillonellaceae</taxon>
        <taxon>Lucifera</taxon>
    </lineage>
</organism>
<evidence type="ECO:0000256" key="7">
    <source>
        <dbReference type="ARBA" id="ARBA00023002"/>
    </source>
</evidence>
<proteinExistence type="inferred from homology"/>
<evidence type="ECO:0000256" key="5">
    <source>
        <dbReference type="ARBA" id="ARBA00022596"/>
    </source>
</evidence>
<dbReference type="InterPro" id="IPR018194">
    <property type="entry name" value="Ni-dep_hyd_lsu_Ni_BS"/>
</dbReference>
<feature type="binding site" evidence="8">
    <location>
        <position position="611"/>
    </location>
    <ligand>
        <name>Mg(2+)</name>
        <dbReference type="ChEBI" id="CHEBI:18420"/>
    </ligand>
</feature>
<dbReference type="RefSeq" id="WP_122627759.1">
    <property type="nucleotide sequence ID" value="NZ_UPPP01000068.1"/>
</dbReference>
<evidence type="ECO:0000256" key="3">
    <source>
        <dbReference type="ARBA" id="ARBA00009292"/>
    </source>
</evidence>
<keyword evidence="7 9" id="KW-0560">Oxidoreductase</keyword>
<evidence type="ECO:0000313" key="10">
    <source>
        <dbReference type="EMBL" id="VBB06809.1"/>
    </source>
</evidence>
<comment type="cofactor">
    <cofactor evidence="1 8">
        <name>Ni(2+)</name>
        <dbReference type="ChEBI" id="CHEBI:49786"/>
    </cofactor>
</comment>
<evidence type="ECO:0000256" key="9">
    <source>
        <dbReference type="RuleBase" id="RU003896"/>
    </source>
</evidence>
<feature type="binding site" evidence="8">
    <location>
        <position position="43"/>
    </location>
    <ligand>
        <name>Mg(2+)</name>
        <dbReference type="ChEBI" id="CHEBI:18420"/>
    </ligand>
</feature>
<dbReference type="InterPro" id="IPR029014">
    <property type="entry name" value="NiFe-Hase_large"/>
</dbReference>
<evidence type="ECO:0000256" key="8">
    <source>
        <dbReference type="PIRSR" id="PIRSR601501-1"/>
    </source>
</evidence>
<feature type="binding site" evidence="8">
    <location>
        <position position="65"/>
    </location>
    <ligand>
        <name>Ni(2+)</name>
        <dbReference type="ChEBI" id="CHEBI:49786"/>
    </ligand>
</feature>
<dbReference type="PROSITE" id="PS00507">
    <property type="entry name" value="NI_HGENASE_L_1"/>
    <property type="match status" value="1"/>
</dbReference>
<sequence>MKRIVIDPMNRIEGHLRVEVTLDEASGKVNDALSSGTAWRGIELVLKDRDPRDAWAFAQRICGVCTTMHALASLRAVEDALGIEIPNNANYIRNIIAASQEVHDHLMHFYHLHALDWVSPLEAAKADPAATAALQNAVLEKYDLGIGRMSEHEMSAYPKEYPKATTTYFAAVKTKIQQIVDNGQLGIFAAHYWDHPDYRLLPPEVHLMAVAHYLNMLDKQREVVVPHVVFGGKNPHPHYVLGGMPCSVSMTDMNAPINSERLAVVETSLDLGIALTKYFYMPDALAIGHMYVQKGMLDGGGLAGVRVLGFGDYPDEAYSGIKNGDFHKKLLFRCNGVVENFSLGVEKAVYYDLTDHDLTDPAALTEGVEHSWYNYPQGQPDLHPWQGITEPNFTGPGEGTATAWKQLNEAGKYSWLKTPKWRGKAAEVGPLARYIIVYTKVKQGHIQPTWAEKMIVEQVDAASKVLGLPPEKWLVSTVGRTLARGLEAQLFAYMSKYYFDKLIANLRNGDTHVANTSLWDPASWPQEAKGVGLHEAPRGALSHWVVIKNGKIDNYQAVVPSTWNACPRDSTSGHGPYEASMMDTLVKTPDKPLEILRVIHSFDPCLACATHLYNREGQKLAIVETDAYAGI</sequence>
<dbReference type="PANTHER" id="PTHR42958:SF2">
    <property type="entry name" value="UPTAKE HYDROGENASE LARGE SUBUNIT"/>
    <property type="match status" value="1"/>
</dbReference>
<evidence type="ECO:0000256" key="2">
    <source>
        <dbReference type="ARBA" id="ARBA00004196"/>
    </source>
</evidence>
<name>A0A498R6I5_9FIRM</name>
<dbReference type="AlphaFoldDB" id="A0A498R6I5"/>
<accession>A0A498R6I5</accession>
<dbReference type="Pfam" id="PF00374">
    <property type="entry name" value="NiFeSe_Hases"/>
    <property type="match status" value="1"/>
</dbReference>
<evidence type="ECO:0000256" key="1">
    <source>
        <dbReference type="ARBA" id="ARBA00001967"/>
    </source>
</evidence>
<comment type="cofactor">
    <cofactor evidence="8">
        <name>Fe cation</name>
        <dbReference type="ChEBI" id="CHEBI:24875"/>
    </cofactor>
</comment>
<dbReference type="Gene3D" id="1.10.645.10">
    <property type="entry name" value="Cytochrome-c3 Hydrogenase, chain B"/>
    <property type="match status" value="1"/>
</dbReference>
<keyword evidence="6 8" id="KW-0479">Metal-binding</keyword>
<dbReference type="PROSITE" id="PS00508">
    <property type="entry name" value="NI_HGENASE_L_2"/>
    <property type="match status" value="1"/>
</dbReference>
<evidence type="ECO:0000256" key="4">
    <source>
        <dbReference type="ARBA" id="ARBA00011771"/>
    </source>
</evidence>
<dbReference type="FunFam" id="1.10.645.10:FF:000002">
    <property type="entry name" value="Hydrogenase 2 large subunit"/>
    <property type="match status" value="1"/>
</dbReference>
<feature type="binding site" evidence="8">
    <location>
        <position position="62"/>
    </location>
    <ligand>
        <name>Mg(2+)</name>
        <dbReference type="ChEBI" id="CHEBI:18420"/>
    </ligand>
</feature>
<dbReference type="InterPro" id="IPR050867">
    <property type="entry name" value="NiFe/NiFeSe_hydrgnase_LSU"/>
</dbReference>
<dbReference type="Proteomes" id="UP000277811">
    <property type="component" value="Unassembled WGS sequence"/>
</dbReference>
<comment type="subunit">
    <text evidence="4">Heterodimer of a large and a small subunit.</text>
</comment>
<dbReference type="InterPro" id="IPR001501">
    <property type="entry name" value="Ni-dep_hyd_lsu"/>
</dbReference>
<keyword evidence="5 8" id="KW-0533">Nickel</keyword>
<keyword evidence="11" id="KW-1185">Reference proteome</keyword>
<dbReference type="GO" id="GO:0016151">
    <property type="term" value="F:nickel cation binding"/>
    <property type="evidence" value="ECO:0007669"/>
    <property type="project" value="InterPro"/>
</dbReference>
<comment type="similarity">
    <text evidence="3 9">Belongs to the [NiFe]/[NiFeSe] hydrogenase large subunit family.</text>
</comment>
<dbReference type="GO" id="GO:0008901">
    <property type="term" value="F:ferredoxin hydrogenase activity"/>
    <property type="evidence" value="ECO:0007669"/>
    <property type="project" value="InterPro"/>
</dbReference>
<evidence type="ECO:0000313" key="11">
    <source>
        <dbReference type="Proteomes" id="UP000277811"/>
    </source>
</evidence>
<dbReference type="SUPFAM" id="SSF56762">
    <property type="entry name" value="HydB/Nqo4-like"/>
    <property type="match status" value="1"/>
</dbReference>
<gene>
    <name evidence="10" type="ORF">LUCI_2046</name>
</gene>